<evidence type="ECO:0000313" key="2">
    <source>
        <dbReference type="Proteomes" id="UP000027318"/>
    </source>
</evidence>
<accession>A0A063Y4W4</accession>
<dbReference type="STRING" id="267850.ADINL_0043"/>
<evidence type="ECO:0000313" key="1">
    <source>
        <dbReference type="EMBL" id="KDE41363.1"/>
    </source>
</evidence>
<reference evidence="1 2" key="1">
    <citation type="journal article" date="2005" name="Int. J. Syst. Evol. Microbiol.">
        <title>Nitrincola lacisaponensis gen. nov., sp. nov., a novel alkaliphilic bacterium isolated from an alkaline, saline lake.</title>
        <authorList>
            <person name="Dimitriu P.A."/>
            <person name="Shukla S.K."/>
            <person name="Conradt J."/>
            <person name="Marquez M.C."/>
            <person name="Ventosa A."/>
            <person name="Maglia A."/>
            <person name="Peyton B.M."/>
            <person name="Pinkart H.C."/>
            <person name="Mormile M.R."/>
        </authorList>
    </citation>
    <scope>NUCLEOTIDE SEQUENCE [LARGE SCALE GENOMIC DNA]</scope>
    <source>
        <strain evidence="1 2">4CA</strain>
    </source>
</reference>
<gene>
    <name evidence="1" type="ORF">ADINL_0043</name>
</gene>
<name>A0A063Y4W4_9GAMM</name>
<dbReference type="EMBL" id="JMSZ01000001">
    <property type="protein sequence ID" value="KDE41363.1"/>
    <property type="molecule type" value="Genomic_DNA"/>
</dbReference>
<keyword evidence="2" id="KW-1185">Reference proteome</keyword>
<comment type="caution">
    <text evidence="1">The sequence shown here is derived from an EMBL/GenBank/DDBJ whole genome shotgun (WGS) entry which is preliminary data.</text>
</comment>
<proteinExistence type="predicted"/>
<organism evidence="1 2">
    <name type="scientific">Nitrincola lacisaponensis</name>
    <dbReference type="NCBI Taxonomy" id="267850"/>
    <lineage>
        <taxon>Bacteria</taxon>
        <taxon>Pseudomonadati</taxon>
        <taxon>Pseudomonadota</taxon>
        <taxon>Gammaproteobacteria</taxon>
        <taxon>Oceanospirillales</taxon>
        <taxon>Oceanospirillaceae</taxon>
        <taxon>Nitrincola</taxon>
    </lineage>
</organism>
<dbReference type="PATRIC" id="fig|267850.7.peg.43"/>
<dbReference type="RefSeq" id="WP_051632422.1">
    <property type="nucleotide sequence ID" value="NZ_JMSZ01000001.1"/>
</dbReference>
<dbReference type="AlphaFoldDB" id="A0A063Y4W4"/>
<protein>
    <submittedName>
        <fullName evidence="1">Uncharacterized protein</fullName>
    </submittedName>
</protein>
<sequence>MIFSIITSDKPATLTKTFNLLNGELQKGTTANLYEGSVSKVELESLHQFAELLKGLEHNQALCFGVPLVDGKLYSKKRFEELGKPAGAITRTADKFRWPAGAGFMLLDYDPAKQQQALNRDELLAQIRKAAPDIAAAGKVWFPSSSSHIHHGEEDLTGLKGQRLYLSVKDANDIPRAGAVLVQRLWLQGFGWYEVGAAGQLLERCTVDASVWQTNRLDFAAGAKCTPPLEQKRGFPIVTDGEPLDTLAALPDLTPEELAELASIKAAARREAEPEAQAAQQLYIDEKAAAMVPDDLQGEEFEQALRMAERIVMRALEQQVLTGDFPLILEGGESVTVGEVLDDPAEYHGKLTLDPIEPDYQGGKVTGKLYLIGSRPNLYSFAHGGRNFKLLRQPREIELIPGRRHDAIQTVLSTMRVLPDVFDMGAQMVTVDQGKAEPLDEQRFLFWLGGSFQFYTWKKRGDLLVKELIDPPAALAKQILALGAGRRLKALDAVITAPVMRPDGSILSKPGYDSKTRLLLDTAEVLPHVPNDPDPEAVRNALERLMMPFNSFPFAAAQDKGIMLAALLTAVMRPVLPTAPGFGFDAPVMGSGKTLLAECMGILATGDAPTVWPHTSGRDDEETRKRILTALRSGSRALIWDNVTGIFDSAALAALLTSSSFTDRVLGQSMEITVPNRSVLVLTGNNLTLAGDMPRRVLKCRIDPQTERPYARKFDLDPKEYVRANRMDMVCAALTIIKGWLQSPESMFGAGAPGRMASFEVWDDLVRQPVAWVAQAIAPGEYADPMDVVDQNQQSDPEQEALFDTLSEIHQAFGAATFTSKDLHKKAYGGDGFSMGVDSLKEALEDLASKTHLTTKGIGRVLTFRADRMVQGLALVKAGQDGHTKQQRWKIRQH</sequence>
<dbReference type="OrthoDB" id="123525at2"/>
<dbReference type="Proteomes" id="UP000027318">
    <property type="component" value="Unassembled WGS sequence"/>
</dbReference>